<protein>
    <submittedName>
        <fullName evidence="1">Uncharacterized protein</fullName>
    </submittedName>
</protein>
<name>A0ABW0WX41_9ACTN</name>
<keyword evidence="2" id="KW-1185">Reference proteome</keyword>
<proteinExistence type="predicted"/>
<comment type="caution">
    <text evidence="1">The sequence shown here is derived from an EMBL/GenBank/DDBJ whole genome shotgun (WGS) entry which is preliminary data.</text>
</comment>
<gene>
    <name evidence="1" type="ORF">ACFP3U_03870</name>
</gene>
<dbReference type="RefSeq" id="WP_380223700.1">
    <property type="nucleotide sequence ID" value="NZ_JBHSOF010000002.1"/>
</dbReference>
<reference evidence="2" key="1">
    <citation type="journal article" date="2019" name="Int. J. Syst. Evol. Microbiol.">
        <title>The Global Catalogue of Microorganisms (GCM) 10K type strain sequencing project: providing services to taxonomists for standard genome sequencing and annotation.</title>
        <authorList>
            <consortium name="The Broad Institute Genomics Platform"/>
            <consortium name="The Broad Institute Genome Sequencing Center for Infectious Disease"/>
            <person name="Wu L."/>
            <person name="Ma J."/>
        </authorList>
    </citation>
    <scope>NUCLEOTIDE SEQUENCE [LARGE SCALE GENOMIC DNA]</scope>
    <source>
        <strain evidence="2">CGMCC 4.1437</strain>
    </source>
</reference>
<sequence length="72" mass="7745">MMPSHHPLRVPPALLGDADGESLDALVDSSHRLRRFWPLLATGPQDSTPAGSGFRVPSRAQRVVAAMPEYGP</sequence>
<evidence type="ECO:0000313" key="2">
    <source>
        <dbReference type="Proteomes" id="UP001595975"/>
    </source>
</evidence>
<accession>A0ABW0WX41</accession>
<organism evidence="1 2">
    <name type="scientific">Kitasatospora misakiensis</name>
    <dbReference type="NCBI Taxonomy" id="67330"/>
    <lineage>
        <taxon>Bacteria</taxon>
        <taxon>Bacillati</taxon>
        <taxon>Actinomycetota</taxon>
        <taxon>Actinomycetes</taxon>
        <taxon>Kitasatosporales</taxon>
        <taxon>Streptomycetaceae</taxon>
        <taxon>Kitasatospora</taxon>
    </lineage>
</organism>
<evidence type="ECO:0000313" key="1">
    <source>
        <dbReference type="EMBL" id="MFC5662117.1"/>
    </source>
</evidence>
<dbReference type="Proteomes" id="UP001595975">
    <property type="component" value="Unassembled WGS sequence"/>
</dbReference>
<dbReference type="EMBL" id="JBHSOF010000002">
    <property type="protein sequence ID" value="MFC5662117.1"/>
    <property type="molecule type" value="Genomic_DNA"/>
</dbReference>